<organism evidence="1 2">
    <name type="scientific">Entomophthora muscae</name>
    <dbReference type="NCBI Taxonomy" id="34485"/>
    <lineage>
        <taxon>Eukaryota</taxon>
        <taxon>Fungi</taxon>
        <taxon>Fungi incertae sedis</taxon>
        <taxon>Zoopagomycota</taxon>
        <taxon>Entomophthoromycotina</taxon>
        <taxon>Entomophthoromycetes</taxon>
        <taxon>Entomophthorales</taxon>
        <taxon>Entomophthoraceae</taxon>
        <taxon>Entomophthora</taxon>
    </lineage>
</organism>
<proteinExistence type="predicted"/>
<sequence>MSYPTRDEYLDQGDSEEYRNGYSRREVSTYERKYKEIKYKLKLLKNSYSHLQTQLAEARQTISRLNSRKAILLTELTIAEKPKKEREIKAVTFHKRRTPPEDEEVLPPGIGMATNSKKVAAKSAPEDSRRNRPLSQGRIAYIMPRDKHGNYLLPLTIGKFCLLDLGKVDYKNKNFHSSRYIWPIGYTIQRYYHSATRTDRHALYTATVLNDGGSPSFHILADDNPVPIIGKTASGAWAAVISQANHIRGLKRKNTASGPENFGVADATISKMIQDLPNAQLCENYNWEEFQLQEPKKSPLLPLEIPNQASPSKPPVSSRAKPTPLNHRPKVSSSLRQETTAHESSNKQSDVSANPKDNSIDDLILDMIDSSPDDDSD</sequence>
<comment type="caution">
    <text evidence="1">The sequence shown here is derived from an EMBL/GenBank/DDBJ whole genome shotgun (WGS) entry which is preliminary data.</text>
</comment>
<evidence type="ECO:0000313" key="1">
    <source>
        <dbReference type="EMBL" id="KAJ9055129.1"/>
    </source>
</evidence>
<name>A0ACC2RYI6_9FUNG</name>
<protein>
    <submittedName>
        <fullName evidence="1">Uncharacterized protein</fullName>
    </submittedName>
</protein>
<gene>
    <name evidence="1" type="ORF">DSO57_1007612</name>
</gene>
<dbReference type="Proteomes" id="UP001165960">
    <property type="component" value="Unassembled WGS sequence"/>
</dbReference>
<reference evidence="1" key="1">
    <citation type="submission" date="2022-04" db="EMBL/GenBank/DDBJ databases">
        <title>Genome of the entomopathogenic fungus Entomophthora muscae.</title>
        <authorList>
            <person name="Elya C."/>
            <person name="Lovett B.R."/>
            <person name="Lee E."/>
            <person name="Macias A.M."/>
            <person name="Hajek A.E."/>
            <person name="De Bivort B.L."/>
            <person name="Kasson M.T."/>
            <person name="De Fine Licht H.H."/>
            <person name="Stajich J.E."/>
        </authorList>
    </citation>
    <scope>NUCLEOTIDE SEQUENCE</scope>
    <source>
        <strain evidence="1">Berkeley</strain>
    </source>
</reference>
<accession>A0ACC2RYI6</accession>
<dbReference type="EMBL" id="QTSX02006412">
    <property type="protein sequence ID" value="KAJ9055129.1"/>
    <property type="molecule type" value="Genomic_DNA"/>
</dbReference>
<evidence type="ECO:0000313" key="2">
    <source>
        <dbReference type="Proteomes" id="UP001165960"/>
    </source>
</evidence>
<keyword evidence="2" id="KW-1185">Reference proteome</keyword>